<evidence type="ECO:0000313" key="2">
    <source>
        <dbReference type="EMBL" id="GAA0574998.1"/>
    </source>
</evidence>
<dbReference type="RefSeq" id="WP_343894277.1">
    <property type="nucleotide sequence ID" value="NZ_BAAAFZ010000010.1"/>
</dbReference>
<dbReference type="PANTHER" id="PTHR38457:SF1">
    <property type="entry name" value="REGULATOR ABRB-RELATED"/>
    <property type="match status" value="1"/>
</dbReference>
<keyword evidence="1" id="KW-0812">Transmembrane</keyword>
<organism evidence="2 3">
    <name type="scientific">Craurococcus roseus</name>
    <dbReference type="NCBI Taxonomy" id="77585"/>
    <lineage>
        <taxon>Bacteria</taxon>
        <taxon>Pseudomonadati</taxon>
        <taxon>Pseudomonadota</taxon>
        <taxon>Alphaproteobacteria</taxon>
        <taxon>Acetobacterales</taxon>
        <taxon>Acetobacteraceae</taxon>
        <taxon>Craurococcus</taxon>
    </lineage>
</organism>
<dbReference type="EMBL" id="BAAAFZ010000010">
    <property type="protein sequence ID" value="GAA0574998.1"/>
    <property type="molecule type" value="Genomic_DNA"/>
</dbReference>
<accession>A0ABP3PT87</accession>
<dbReference type="PIRSF" id="PIRSF038991">
    <property type="entry name" value="Protein_AbrB"/>
    <property type="match status" value="1"/>
</dbReference>
<reference evidence="3" key="1">
    <citation type="journal article" date="2019" name="Int. J. Syst. Evol. Microbiol.">
        <title>The Global Catalogue of Microorganisms (GCM) 10K type strain sequencing project: providing services to taxonomists for standard genome sequencing and annotation.</title>
        <authorList>
            <consortium name="The Broad Institute Genomics Platform"/>
            <consortium name="The Broad Institute Genome Sequencing Center for Infectious Disease"/>
            <person name="Wu L."/>
            <person name="Ma J."/>
        </authorList>
    </citation>
    <scope>NUCLEOTIDE SEQUENCE [LARGE SCALE GENOMIC DNA]</scope>
    <source>
        <strain evidence="3">JCM 9933</strain>
    </source>
</reference>
<feature type="transmembrane region" description="Helical" evidence="1">
    <location>
        <begin position="70"/>
        <end position="91"/>
    </location>
</feature>
<dbReference type="InterPro" id="IPR007820">
    <property type="entry name" value="AbrB_fam"/>
</dbReference>
<keyword evidence="3" id="KW-1185">Reference proteome</keyword>
<dbReference type="NCBIfam" id="TIGR03082">
    <property type="entry name" value="Gneg_AbrB_dup"/>
    <property type="match status" value="1"/>
</dbReference>
<sequence length="360" mass="36544">MVGDLSPAPQPSPAESLLRTHLRTAVVAALGGAVLHLLRVPLAWMIGAMLATALLAWHRPVAMPAWARPAGLVFLGLALGATFSGPVLAAVTGALPVLLAGGLLSMAAGLAVVPLFTRFAGTDKRTAFFCAIPGGIVVMAMLAQEAKASVATVTLAQTLRVLVVVLAFPPLMGWLAPHGEYGGAFSAAREAFSWPGLLAMAAAGLLAAWPLRRLGLANPWMLGPCAVAVALGAGGNLPSGVPVPLVDAAQVAMGASLGTRLTRSFLLASRRLAVVSALSAAALSVLLTALAVPVALLSGLPMAAMILGLAPGGMLEMSLTAQALELAVPLVLAFHLLRTVLCNLLVGPLHRLVLRPGAPR</sequence>
<dbReference type="PANTHER" id="PTHR38457">
    <property type="entry name" value="REGULATOR ABRB-RELATED"/>
    <property type="match status" value="1"/>
</dbReference>
<gene>
    <name evidence="2" type="ORF">GCM10009416_12080</name>
</gene>
<feature type="transmembrane region" description="Helical" evidence="1">
    <location>
        <begin position="273"/>
        <end position="306"/>
    </location>
</feature>
<dbReference type="Proteomes" id="UP001501588">
    <property type="component" value="Unassembled WGS sequence"/>
</dbReference>
<feature type="transmembrane region" description="Helical" evidence="1">
    <location>
        <begin position="126"/>
        <end position="143"/>
    </location>
</feature>
<name>A0ABP3PT87_9PROT</name>
<evidence type="ECO:0000256" key="1">
    <source>
        <dbReference type="SAM" id="Phobius"/>
    </source>
</evidence>
<feature type="transmembrane region" description="Helical" evidence="1">
    <location>
        <begin position="42"/>
        <end position="58"/>
    </location>
</feature>
<feature type="transmembrane region" description="Helical" evidence="1">
    <location>
        <begin position="98"/>
        <end position="120"/>
    </location>
</feature>
<dbReference type="Pfam" id="PF05145">
    <property type="entry name" value="AbrB"/>
    <property type="match status" value="1"/>
</dbReference>
<feature type="transmembrane region" description="Helical" evidence="1">
    <location>
        <begin position="150"/>
        <end position="172"/>
    </location>
</feature>
<comment type="caution">
    <text evidence="2">The sequence shown here is derived from an EMBL/GenBank/DDBJ whole genome shotgun (WGS) entry which is preliminary data.</text>
</comment>
<proteinExistence type="predicted"/>
<evidence type="ECO:0000313" key="3">
    <source>
        <dbReference type="Proteomes" id="UP001501588"/>
    </source>
</evidence>
<keyword evidence="1" id="KW-0472">Membrane</keyword>
<keyword evidence="1" id="KW-1133">Transmembrane helix</keyword>
<protein>
    <submittedName>
        <fullName evidence="2">AbrB family transcriptional regulator</fullName>
    </submittedName>
</protein>
<dbReference type="InterPro" id="IPR017516">
    <property type="entry name" value="AbrB_dup"/>
</dbReference>